<dbReference type="GO" id="GO:0016747">
    <property type="term" value="F:acyltransferase activity, transferring groups other than amino-acyl groups"/>
    <property type="evidence" value="ECO:0007669"/>
    <property type="project" value="InterPro"/>
</dbReference>
<gene>
    <name evidence="4" type="ORF">E7811_09635</name>
</gene>
<dbReference type="InterPro" id="IPR000182">
    <property type="entry name" value="GNAT_dom"/>
</dbReference>
<evidence type="ECO:0000313" key="4">
    <source>
        <dbReference type="EMBL" id="THD83831.1"/>
    </source>
</evidence>
<dbReference type="EMBL" id="SSND01000002">
    <property type="protein sequence ID" value="THD83831.1"/>
    <property type="molecule type" value="Genomic_DNA"/>
</dbReference>
<evidence type="ECO:0000256" key="2">
    <source>
        <dbReference type="ARBA" id="ARBA00023315"/>
    </source>
</evidence>
<keyword evidence="1 4" id="KW-0808">Transferase</keyword>
<dbReference type="Proteomes" id="UP000309450">
    <property type="component" value="Unassembled WGS sequence"/>
</dbReference>
<accession>A0A4S3MQZ6</accession>
<dbReference type="PANTHER" id="PTHR43420">
    <property type="entry name" value="ACETYLTRANSFERASE"/>
    <property type="match status" value="1"/>
</dbReference>
<evidence type="ECO:0000256" key="1">
    <source>
        <dbReference type="ARBA" id="ARBA00022679"/>
    </source>
</evidence>
<dbReference type="OrthoDB" id="273614at2"/>
<organism evidence="4 5">
    <name type="scientific">Aliigemmobacter aestuarii</name>
    <dbReference type="NCBI Taxonomy" id="1445661"/>
    <lineage>
        <taxon>Bacteria</taxon>
        <taxon>Pseudomonadati</taxon>
        <taxon>Pseudomonadota</taxon>
        <taxon>Alphaproteobacteria</taxon>
        <taxon>Rhodobacterales</taxon>
        <taxon>Paracoccaceae</taxon>
        <taxon>Aliigemmobacter</taxon>
    </lineage>
</organism>
<dbReference type="AlphaFoldDB" id="A0A4S3MQZ6"/>
<sequence length="202" mass="21852">MVARIETAGVRLRMGLSPSNRATAAALYWEAFAGKLSRLMGPDDRALAYLERIIAADHCLTAEDESGALLGLAGFRSPRGSFAAGSYADLRAIYGLAGAAWRSGLFRALETEIDNTRFLVDGICVARHRRGQGIGAALVTGLCDLAHDRGYREIRLDVIDTNLRAKALYERLGFVSRGTKPIGPLRHAFGFDAATTMVRPLD</sequence>
<dbReference type="Pfam" id="PF00583">
    <property type="entry name" value="Acetyltransf_1"/>
    <property type="match status" value="1"/>
</dbReference>
<evidence type="ECO:0000313" key="5">
    <source>
        <dbReference type="Proteomes" id="UP000309450"/>
    </source>
</evidence>
<keyword evidence="5" id="KW-1185">Reference proteome</keyword>
<dbReference type="InterPro" id="IPR050680">
    <property type="entry name" value="YpeA/RimI_acetyltransf"/>
</dbReference>
<dbReference type="CDD" id="cd04301">
    <property type="entry name" value="NAT_SF"/>
    <property type="match status" value="1"/>
</dbReference>
<dbReference type="SUPFAM" id="SSF55729">
    <property type="entry name" value="Acyl-CoA N-acyltransferases (Nat)"/>
    <property type="match status" value="1"/>
</dbReference>
<reference evidence="4 5" key="1">
    <citation type="submission" date="2019-04" db="EMBL/GenBank/DDBJ databases">
        <title>Draft genome sequence of Gemmobacter aestuarii sp. nov.</title>
        <authorList>
            <person name="Hameed A."/>
            <person name="Lin S.-Y."/>
            <person name="Shahina M."/>
            <person name="Lai W.-A."/>
            <person name="Young C.-C."/>
        </authorList>
    </citation>
    <scope>NUCLEOTIDE SEQUENCE [LARGE SCALE GENOMIC DNA]</scope>
    <source>
        <strain evidence="4 5">CC-PW-75</strain>
    </source>
</reference>
<feature type="domain" description="N-acetyltransferase" evidence="3">
    <location>
        <begin position="10"/>
        <end position="202"/>
    </location>
</feature>
<dbReference type="PANTHER" id="PTHR43420:SF44">
    <property type="entry name" value="ACETYLTRANSFERASE YPEA"/>
    <property type="match status" value="1"/>
</dbReference>
<comment type="caution">
    <text evidence="4">The sequence shown here is derived from an EMBL/GenBank/DDBJ whole genome shotgun (WGS) entry which is preliminary data.</text>
</comment>
<evidence type="ECO:0000259" key="3">
    <source>
        <dbReference type="PROSITE" id="PS51186"/>
    </source>
</evidence>
<proteinExistence type="predicted"/>
<dbReference type="Gene3D" id="3.40.630.30">
    <property type="match status" value="1"/>
</dbReference>
<dbReference type="PROSITE" id="PS51186">
    <property type="entry name" value="GNAT"/>
    <property type="match status" value="1"/>
</dbReference>
<keyword evidence="2" id="KW-0012">Acyltransferase</keyword>
<dbReference type="InterPro" id="IPR016181">
    <property type="entry name" value="Acyl_CoA_acyltransferase"/>
</dbReference>
<protein>
    <submittedName>
        <fullName evidence="4">N-acetyltransferase</fullName>
    </submittedName>
</protein>
<name>A0A4S3MQZ6_9RHOB</name>